<protein>
    <submittedName>
        <fullName evidence="1">Uncharacterized protein</fullName>
    </submittedName>
</protein>
<gene>
    <name evidence="1" type="ORF">EF294_17995</name>
</gene>
<sequence>MRSHRFAARALIVAVGGAGAIWGLGLGGGGAQAVICNATNGHEVQQIRGTSGCGARAGVGSSASAQETGGGTAVAVSDRGGNANAINQAPGSSALAGATTNGTSYSITTGPKALAVAQARVGGYSVAIGGWGGQAYSGQPGVACSGGFAAAADTTSGKACLKYGSIDLHN</sequence>
<dbReference type="InterPro" id="IPR046652">
    <property type="entry name" value="DUF6764"/>
</dbReference>
<dbReference type="OrthoDB" id="4578455at2"/>
<dbReference type="EMBL" id="RKMH01000015">
    <property type="protein sequence ID" value="RPA57702.1"/>
    <property type="molecule type" value="Genomic_DNA"/>
</dbReference>
<evidence type="ECO:0000313" key="1">
    <source>
        <dbReference type="EMBL" id="RPA57702.1"/>
    </source>
</evidence>
<dbReference type="Proteomes" id="UP000267536">
    <property type="component" value="Unassembled WGS sequence"/>
</dbReference>
<dbReference type="Pfam" id="PF20550">
    <property type="entry name" value="DUF6764"/>
    <property type="match status" value="1"/>
</dbReference>
<name>A0A3N4G470_9ACTN</name>
<dbReference type="AlphaFoldDB" id="A0A3N4G470"/>
<evidence type="ECO:0000313" key="2">
    <source>
        <dbReference type="Proteomes" id="UP000267536"/>
    </source>
</evidence>
<keyword evidence="2" id="KW-1185">Reference proteome</keyword>
<reference evidence="1 2" key="1">
    <citation type="submission" date="2018-11" db="EMBL/GenBank/DDBJ databases">
        <title>Draft genome sequence of Gordonia sp. RS15-1S isolated from rice stems.</title>
        <authorList>
            <person name="Muangham S."/>
        </authorList>
    </citation>
    <scope>NUCLEOTIDE SEQUENCE [LARGE SCALE GENOMIC DNA]</scope>
    <source>
        <strain evidence="1 2">RS15-1S</strain>
    </source>
</reference>
<comment type="caution">
    <text evidence="1">The sequence shown here is derived from an EMBL/GenBank/DDBJ whole genome shotgun (WGS) entry which is preliminary data.</text>
</comment>
<proteinExistence type="predicted"/>
<accession>A0A3N4G470</accession>
<organism evidence="1 2">
    <name type="scientific">Gordonia oryzae</name>
    <dbReference type="NCBI Taxonomy" id="2487349"/>
    <lineage>
        <taxon>Bacteria</taxon>
        <taxon>Bacillati</taxon>
        <taxon>Actinomycetota</taxon>
        <taxon>Actinomycetes</taxon>
        <taxon>Mycobacteriales</taxon>
        <taxon>Gordoniaceae</taxon>
        <taxon>Gordonia</taxon>
    </lineage>
</organism>
<dbReference type="RefSeq" id="WP_123932300.1">
    <property type="nucleotide sequence ID" value="NZ_JBPSDP010000016.1"/>
</dbReference>